<evidence type="ECO:0000313" key="2">
    <source>
        <dbReference type="Proteomes" id="UP000268727"/>
    </source>
</evidence>
<dbReference type="Proteomes" id="UP000268727">
    <property type="component" value="Unassembled WGS sequence"/>
</dbReference>
<keyword evidence="2" id="KW-1185">Reference proteome</keyword>
<dbReference type="AlphaFoldDB" id="A0A3N1HHR0"/>
<accession>A0A3N1HHR0</accession>
<name>A0A3N1HHR0_9PSEU</name>
<comment type="caution">
    <text evidence="1">The sequence shown here is derived from an EMBL/GenBank/DDBJ whole genome shotgun (WGS) entry which is preliminary data.</text>
</comment>
<sequence length="203" mass="20823">MPGVAVMRSGIMVEALRVWSRHRALQSYWSSGGLPRFPGRAGITTTGLPRDRGNRTPTPHDFQVVAGSTPGGGTGCAVSGSGTGVEGVTEDGVAARTAPGRRPPVPLARRARGRVVRAAGPAVAGRVVVMLVAQGSIAIPVGEVLRILTGRGAASEVDRTIVLDARLPCSASAPGRSWAPRSSSWAPVAWAGCRGWAWSASSG</sequence>
<proteinExistence type="predicted"/>
<dbReference type="EMBL" id="RJKM01000001">
    <property type="protein sequence ID" value="ROP42057.1"/>
    <property type="molecule type" value="Genomic_DNA"/>
</dbReference>
<gene>
    <name evidence="1" type="ORF">EDD40_7549</name>
</gene>
<protein>
    <submittedName>
        <fullName evidence="1">Uncharacterized protein</fullName>
    </submittedName>
</protein>
<organism evidence="1 2">
    <name type="scientific">Saccharothrix texasensis</name>
    <dbReference type="NCBI Taxonomy" id="103734"/>
    <lineage>
        <taxon>Bacteria</taxon>
        <taxon>Bacillati</taxon>
        <taxon>Actinomycetota</taxon>
        <taxon>Actinomycetes</taxon>
        <taxon>Pseudonocardiales</taxon>
        <taxon>Pseudonocardiaceae</taxon>
        <taxon>Saccharothrix</taxon>
    </lineage>
</organism>
<reference evidence="1 2" key="1">
    <citation type="submission" date="2018-11" db="EMBL/GenBank/DDBJ databases">
        <title>Sequencing the genomes of 1000 actinobacteria strains.</title>
        <authorList>
            <person name="Klenk H.-P."/>
        </authorList>
    </citation>
    <scope>NUCLEOTIDE SEQUENCE [LARGE SCALE GENOMIC DNA]</scope>
    <source>
        <strain evidence="1 2">DSM 44231</strain>
    </source>
</reference>
<evidence type="ECO:0000313" key="1">
    <source>
        <dbReference type="EMBL" id="ROP42057.1"/>
    </source>
</evidence>